<dbReference type="AlphaFoldDB" id="A0A4D6LFC9"/>
<proteinExistence type="predicted"/>
<organism evidence="1 2">
    <name type="scientific">Vigna unguiculata</name>
    <name type="common">Cowpea</name>
    <dbReference type="NCBI Taxonomy" id="3917"/>
    <lineage>
        <taxon>Eukaryota</taxon>
        <taxon>Viridiplantae</taxon>
        <taxon>Streptophyta</taxon>
        <taxon>Embryophyta</taxon>
        <taxon>Tracheophyta</taxon>
        <taxon>Spermatophyta</taxon>
        <taxon>Magnoliopsida</taxon>
        <taxon>eudicotyledons</taxon>
        <taxon>Gunneridae</taxon>
        <taxon>Pentapetalae</taxon>
        <taxon>rosids</taxon>
        <taxon>fabids</taxon>
        <taxon>Fabales</taxon>
        <taxon>Fabaceae</taxon>
        <taxon>Papilionoideae</taxon>
        <taxon>50 kb inversion clade</taxon>
        <taxon>NPAAA clade</taxon>
        <taxon>indigoferoid/millettioid clade</taxon>
        <taxon>Phaseoleae</taxon>
        <taxon>Vigna</taxon>
    </lineage>
</organism>
<dbReference type="Proteomes" id="UP000501690">
    <property type="component" value="Linkage Group LG3"/>
</dbReference>
<dbReference type="EMBL" id="CP039347">
    <property type="protein sequence ID" value="QCD87359.1"/>
    <property type="molecule type" value="Genomic_DNA"/>
</dbReference>
<evidence type="ECO:0000313" key="2">
    <source>
        <dbReference type="Proteomes" id="UP000501690"/>
    </source>
</evidence>
<keyword evidence="2" id="KW-1185">Reference proteome</keyword>
<reference evidence="1 2" key="1">
    <citation type="submission" date="2019-04" db="EMBL/GenBank/DDBJ databases">
        <title>An improved genome assembly and genetic linkage map for asparagus bean, Vigna unguiculata ssp. sesquipedialis.</title>
        <authorList>
            <person name="Xia Q."/>
            <person name="Zhang R."/>
            <person name="Dong Y."/>
        </authorList>
    </citation>
    <scope>NUCLEOTIDE SEQUENCE [LARGE SCALE GENOMIC DNA]</scope>
    <source>
        <tissue evidence="1">Leaf</tissue>
    </source>
</reference>
<name>A0A4D6LFC9_VIGUN</name>
<protein>
    <submittedName>
        <fullName evidence="1">Uncharacterized protein</fullName>
    </submittedName>
</protein>
<gene>
    <name evidence="1" type="ORF">DEO72_LG3g1893</name>
</gene>
<evidence type="ECO:0000313" key="1">
    <source>
        <dbReference type="EMBL" id="QCD87359.1"/>
    </source>
</evidence>
<sequence length="50" mass="5672">MTTHLESVSAIFPTPKFVLKTVARRARLSEKSHEATVPLLELSPRRRELA</sequence>
<accession>A0A4D6LFC9</accession>